<reference evidence="2 3" key="1">
    <citation type="journal article" date="2016" name="Genome Biol. Evol.">
        <title>Divergent and convergent evolution of fungal pathogenicity.</title>
        <authorList>
            <person name="Shang Y."/>
            <person name="Xiao G."/>
            <person name="Zheng P."/>
            <person name="Cen K."/>
            <person name="Zhan S."/>
            <person name="Wang C."/>
        </authorList>
    </citation>
    <scope>NUCLEOTIDE SEQUENCE [LARGE SCALE GENOMIC DNA]</scope>
    <source>
        <strain evidence="2 3">ARSEF 7405</strain>
    </source>
</reference>
<evidence type="ECO:0000313" key="2">
    <source>
        <dbReference type="EMBL" id="KZZ94112.1"/>
    </source>
</evidence>
<dbReference type="Proteomes" id="UP000242877">
    <property type="component" value="Unassembled WGS sequence"/>
</dbReference>
<dbReference type="Pfam" id="PF00155">
    <property type="entry name" value="Aminotran_1_2"/>
    <property type="match status" value="1"/>
</dbReference>
<protein>
    <submittedName>
        <fullName evidence="2">Pyridoxal phosphate-dependent transferase, major domain protein</fullName>
    </submittedName>
</protein>
<keyword evidence="3" id="KW-1185">Reference proteome</keyword>
<keyword evidence="2" id="KW-0808">Transferase</keyword>
<accession>A0A168AMP7</accession>
<feature type="domain" description="Aminotransferase class I/classII large" evidence="1">
    <location>
        <begin position="30"/>
        <end position="427"/>
    </location>
</feature>
<dbReference type="InterPro" id="IPR004839">
    <property type="entry name" value="Aminotransferase_I/II_large"/>
</dbReference>
<dbReference type="Gene3D" id="3.90.1150.10">
    <property type="entry name" value="Aspartate Aminotransferase, domain 1"/>
    <property type="match status" value="1"/>
</dbReference>
<evidence type="ECO:0000313" key="3">
    <source>
        <dbReference type="Proteomes" id="UP000242877"/>
    </source>
</evidence>
<sequence>MASSKPLINLFKGYPSPSLHPNEALKAAALTVLNDREISVPGLSYGPDEGYGPLRTAIGEWLTKAYTSPAKPITADRIAITGGASQNLAATLGVFTDPNLTRAVWMISPTYYLACRIFDDAGFAGKLKAVPEDAEGIDLDQLEEGLAAAEAANESQATDSSTNGTKTARPWRKIFSHIIYGVPTFANPSGKIMSIGHRERLIRLARKYNALIITDDVYDMLCWSPATPEGSQVDKCVPRLVDIDRDLDGGPSDEFGNTLCNGSFSKIVAPGLRVGYCEAMPRLAWGIRRGTESMDFDPSVRPPHYRLVGKAHLRDTETDVSAKINKAVACDPHFTIPWQQDNNPTPSQLMGGYFIWLRLPDGLALSASALAELAQREENLLFTPGESCKVDGAGGNETICHGQDLERYIRLCFSYEDEELFEEGAQRLAQLIQRATQTTNLKTGN</sequence>
<dbReference type="VEuPathDB" id="FungiDB:AAP_02205"/>
<name>A0A168AMP7_9EURO</name>
<dbReference type="Gene3D" id="3.40.640.10">
    <property type="entry name" value="Type I PLP-dependent aspartate aminotransferase-like (Major domain)"/>
    <property type="match status" value="1"/>
</dbReference>
<dbReference type="InterPro" id="IPR015421">
    <property type="entry name" value="PyrdxlP-dep_Trfase_major"/>
</dbReference>
<dbReference type="GO" id="GO:0030170">
    <property type="term" value="F:pyridoxal phosphate binding"/>
    <property type="evidence" value="ECO:0007669"/>
    <property type="project" value="InterPro"/>
</dbReference>
<dbReference type="InterPro" id="IPR015424">
    <property type="entry name" value="PyrdxlP-dep_Trfase"/>
</dbReference>
<dbReference type="EMBL" id="AZGZ01000007">
    <property type="protein sequence ID" value="KZZ94112.1"/>
    <property type="molecule type" value="Genomic_DNA"/>
</dbReference>
<proteinExistence type="predicted"/>
<evidence type="ECO:0000259" key="1">
    <source>
        <dbReference type="Pfam" id="PF00155"/>
    </source>
</evidence>
<dbReference type="OrthoDB" id="7042322at2759"/>
<dbReference type="PANTHER" id="PTHR42858:SF1">
    <property type="entry name" value="LD15494P"/>
    <property type="match status" value="1"/>
</dbReference>
<dbReference type="SUPFAM" id="SSF53383">
    <property type="entry name" value="PLP-dependent transferases"/>
    <property type="match status" value="1"/>
</dbReference>
<dbReference type="PANTHER" id="PTHR42858">
    <property type="entry name" value="AMINOTRANSFERASE"/>
    <property type="match status" value="1"/>
</dbReference>
<comment type="caution">
    <text evidence="2">The sequence shown here is derived from an EMBL/GenBank/DDBJ whole genome shotgun (WGS) entry which is preliminary data.</text>
</comment>
<organism evidence="2 3">
    <name type="scientific">Ascosphaera apis ARSEF 7405</name>
    <dbReference type="NCBI Taxonomy" id="392613"/>
    <lineage>
        <taxon>Eukaryota</taxon>
        <taxon>Fungi</taxon>
        <taxon>Dikarya</taxon>
        <taxon>Ascomycota</taxon>
        <taxon>Pezizomycotina</taxon>
        <taxon>Eurotiomycetes</taxon>
        <taxon>Eurotiomycetidae</taxon>
        <taxon>Onygenales</taxon>
        <taxon>Ascosphaeraceae</taxon>
        <taxon>Ascosphaera</taxon>
    </lineage>
</organism>
<dbReference type="GO" id="GO:0047536">
    <property type="term" value="F:2-aminoadipate transaminase activity"/>
    <property type="evidence" value="ECO:0007669"/>
    <property type="project" value="TreeGrafter"/>
</dbReference>
<gene>
    <name evidence="2" type="ORF">AAP_02205</name>
</gene>
<dbReference type="CDD" id="cd00609">
    <property type="entry name" value="AAT_like"/>
    <property type="match status" value="1"/>
</dbReference>
<dbReference type="AlphaFoldDB" id="A0A168AMP7"/>
<dbReference type="InterPro" id="IPR015422">
    <property type="entry name" value="PyrdxlP-dep_Trfase_small"/>
</dbReference>